<name>A0A6J4RBV5_9ACTN</name>
<gene>
    <name evidence="1" type="ORF">AVDCRST_MAG67-97</name>
</gene>
<dbReference type="AlphaFoldDB" id="A0A6J4RBV5"/>
<protein>
    <submittedName>
        <fullName evidence="1">Uncharacterized protein</fullName>
    </submittedName>
</protein>
<sequence>MESVSAGQGFAAERVRTGVAAHGVRALWRRSARCCPPASAEDLSKARG</sequence>
<accession>A0A6J4RBV5</accession>
<dbReference type="EMBL" id="CADCVQ010000001">
    <property type="protein sequence ID" value="CAA9469741.1"/>
    <property type="molecule type" value="Genomic_DNA"/>
</dbReference>
<reference evidence="1" key="1">
    <citation type="submission" date="2020-02" db="EMBL/GenBank/DDBJ databases">
        <authorList>
            <person name="Meier V. D."/>
        </authorList>
    </citation>
    <scope>NUCLEOTIDE SEQUENCE</scope>
    <source>
        <strain evidence="1">AVDCRST_MAG67</strain>
    </source>
</reference>
<evidence type="ECO:0000313" key="1">
    <source>
        <dbReference type="EMBL" id="CAA9469741.1"/>
    </source>
</evidence>
<organism evidence="1">
    <name type="scientific">uncultured Solirubrobacteraceae bacterium</name>
    <dbReference type="NCBI Taxonomy" id="1162706"/>
    <lineage>
        <taxon>Bacteria</taxon>
        <taxon>Bacillati</taxon>
        <taxon>Actinomycetota</taxon>
        <taxon>Thermoleophilia</taxon>
        <taxon>Solirubrobacterales</taxon>
        <taxon>Solirubrobacteraceae</taxon>
        <taxon>environmental samples</taxon>
    </lineage>
</organism>
<proteinExistence type="predicted"/>